<comment type="caution">
    <text evidence="2">The sequence shown here is derived from an EMBL/GenBank/DDBJ whole genome shotgun (WGS) entry which is preliminary data.</text>
</comment>
<gene>
    <name evidence="2" type="ORF">CSUI_005091</name>
</gene>
<dbReference type="RefSeq" id="XP_067922752.1">
    <property type="nucleotide sequence ID" value="XM_068065270.1"/>
</dbReference>
<feature type="region of interest" description="Disordered" evidence="1">
    <location>
        <begin position="198"/>
        <end position="223"/>
    </location>
</feature>
<dbReference type="VEuPathDB" id="ToxoDB:CSUI_005091"/>
<feature type="compositionally biased region" description="Basic and acidic residues" evidence="1">
    <location>
        <begin position="208"/>
        <end position="222"/>
    </location>
</feature>
<feature type="compositionally biased region" description="Low complexity" evidence="1">
    <location>
        <begin position="448"/>
        <end position="458"/>
    </location>
</feature>
<accession>A0A2C6KUY8</accession>
<dbReference type="AlphaFoldDB" id="A0A2C6KUY8"/>
<dbReference type="Proteomes" id="UP000221165">
    <property type="component" value="Unassembled WGS sequence"/>
</dbReference>
<reference evidence="2 3" key="1">
    <citation type="journal article" date="2017" name="Int. J. Parasitol.">
        <title>The genome of the protozoan parasite Cystoisospora suis and a reverse vaccinology approach to identify vaccine candidates.</title>
        <authorList>
            <person name="Palmieri N."/>
            <person name="Shrestha A."/>
            <person name="Ruttkowski B."/>
            <person name="Beck T."/>
            <person name="Vogl C."/>
            <person name="Tomley F."/>
            <person name="Blake D.P."/>
            <person name="Joachim A."/>
        </authorList>
    </citation>
    <scope>NUCLEOTIDE SEQUENCE [LARGE SCALE GENOMIC DNA]</scope>
    <source>
        <strain evidence="2 3">Wien I</strain>
    </source>
</reference>
<feature type="region of interest" description="Disordered" evidence="1">
    <location>
        <begin position="399"/>
        <end position="429"/>
    </location>
</feature>
<keyword evidence="3" id="KW-1185">Reference proteome</keyword>
<evidence type="ECO:0000313" key="2">
    <source>
        <dbReference type="EMBL" id="PHJ21067.1"/>
    </source>
</evidence>
<name>A0A2C6KUY8_9APIC</name>
<sequence length="989" mass="109589">MVSPPHFCCYPSPKRNLLILLYCVIRTLTTIPLSILHPYVASASSITPIRSLRGFPSPFQKSGSSVAPARLCISLSFGGKEWEKEDVLSTRKDAKDGQRRIRQGGREGILKPSCVLSPFHRVVSSFQGIKTSIKREDPRQSDNLKWGRTTRARERLVSNNRAREFSILSVPPCSLGLPLSPFASRVVCPRNVSPSSLSYTGASKRNHLRETGGGRRDEETSRTRIRTARKGILLFLYPSGPFVVLQHLTCGSSSLSAFCFTSLSPSSSSLSTSSSVTLSCPLVLSPSPLLHISSSSRLRSSFSSSFPSVWSTASFAIPSSSSSSLPPASPASFDPPQSSSSSSPTESPSLSSPPPGLCGPSQEKGTGASENFRQKGDEQIIEAPPSELPPISWRDISRRIEGPRKPPLMVTTDGDFDPDRPRPPRPLENIVNLDPAATFLVQLPHEVPSPSLSLPSTSRENPNREGGKASASEGSPTVGNDRKTGSALLRNVTGREHTQNGSAYYSLHDEQVHAISRTRGEAEKLLPLSYKLDSPLDEGLCDRVGEESEERKLPGHLTPLDVEGAPGGAWVRGKWMSDEEIDRAIEEGEAKLLPMVGKRFETSFRLRVNTPAEMHEEINKVAEKERLRAQMKEHPHLADEVIDSMDVHQMKDELRLRGYRTGGPIESVRLRLKQAVVEGPRTFQEGTQDDLPSDTLSQSFIQDSQHAYQTYRDALEEISQPVANPEDPAQVVRRWIARTELFKAADDPVGYFHLDMNTSSQHATAQDLAQIQKGMDEREERLSEEEKQEIFQRQRHDLMAETVPKTFQPKDEDVVAEENPTTAKSEWDHLTVEERKRLYLLGNPNSIIDETVHSLAEAFAVPEDFIGDFLCRQGMVDPPIPVDVPLRELADPAAVWNLIEYLQLQDPARIHDMYPMDTIEHIAEDFNCPVQRVLDACDALRIKLPFGVSSRVNVDCYGALTKLLDKMLFPTKTDDPGDEGRRTEEISPD</sequence>
<feature type="region of interest" description="Disordered" evidence="1">
    <location>
        <begin position="446"/>
        <end position="484"/>
    </location>
</feature>
<evidence type="ECO:0000256" key="1">
    <source>
        <dbReference type="SAM" id="MobiDB-lite"/>
    </source>
</evidence>
<feature type="compositionally biased region" description="Low complexity" evidence="1">
    <location>
        <begin position="325"/>
        <end position="350"/>
    </location>
</feature>
<feature type="region of interest" description="Disordered" evidence="1">
    <location>
        <begin position="325"/>
        <end position="370"/>
    </location>
</feature>
<dbReference type="OrthoDB" id="364843at2759"/>
<evidence type="ECO:0000313" key="3">
    <source>
        <dbReference type="Proteomes" id="UP000221165"/>
    </source>
</evidence>
<organism evidence="2 3">
    <name type="scientific">Cystoisospora suis</name>
    <dbReference type="NCBI Taxonomy" id="483139"/>
    <lineage>
        <taxon>Eukaryota</taxon>
        <taxon>Sar</taxon>
        <taxon>Alveolata</taxon>
        <taxon>Apicomplexa</taxon>
        <taxon>Conoidasida</taxon>
        <taxon>Coccidia</taxon>
        <taxon>Eucoccidiorida</taxon>
        <taxon>Eimeriorina</taxon>
        <taxon>Sarcocystidae</taxon>
        <taxon>Cystoisospora</taxon>
    </lineage>
</organism>
<proteinExistence type="predicted"/>
<protein>
    <submittedName>
        <fullName evidence="2">Uncharacterized protein</fullName>
    </submittedName>
</protein>
<dbReference type="GeneID" id="94428481"/>
<dbReference type="EMBL" id="MIGC01002443">
    <property type="protein sequence ID" value="PHJ21067.1"/>
    <property type="molecule type" value="Genomic_DNA"/>
</dbReference>